<evidence type="ECO:0000313" key="2">
    <source>
        <dbReference type="EMBL" id="KIO29140.1"/>
    </source>
</evidence>
<proteinExistence type="predicted"/>
<dbReference type="AlphaFoldDB" id="A0A0C3QDN3"/>
<dbReference type="EMBL" id="KN822986">
    <property type="protein sequence ID" value="KIO29140.1"/>
    <property type="molecule type" value="Genomic_DNA"/>
</dbReference>
<keyword evidence="3" id="KW-1185">Reference proteome</keyword>
<sequence>MRICNFETPSYIFRPSRRRSASRYFPFAICWILSTFFFTLAPSMIRIPLFGVFLHVSNLPVSDHLFLWFFVSFLFSLFMCRHVFALRYPSCSTSNFLPLLNSVSYKSPS</sequence>
<accession>A0A0C3QDN3</accession>
<reference evidence="3" key="2">
    <citation type="submission" date="2015-01" db="EMBL/GenBank/DDBJ databases">
        <title>Evolutionary Origins and Diversification of the Mycorrhizal Mutualists.</title>
        <authorList>
            <consortium name="DOE Joint Genome Institute"/>
            <consortium name="Mycorrhizal Genomics Consortium"/>
            <person name="Kohler A."/>
            <person name="Kuo A."/>
            <person name="Nagy L.G."/>
            <person name="Floudas D."/>
            <person name="Copeland A."/>
            <person name="Barry K.W."/>
            <person name="Cichocki N."/>
            <person name="Veneault-Fourrey C."/>
            <person name="LaButti K."/>
            <person name="Lindquist E.A."/>
            <person name="Lipzen A."/>
            <person name="Lundell T."/>
            <person name="Morin E."/>
            <person name="Murat C."/>
            <person name="Riley R."/>
            <person name="Ohm R."/>
            <person name="Sun H."/>
            <person name="Tunlid A."/>
            <person name="Henrissat B."/>
            <person name="Grigoriev I.V."/>
            <person name="Hibbett D.S."/>
            <person name="Martin F."/>
        </authorList>
    </citation>
    <scope>NUCLEOTIDE SEQUENCE [LARGE SCALE GENOMIC DNA]</scope>
    <source>
        <strain evidence="3">MUT 4182</strain>
    </source>
</reference>
<keyword evidence="1" id="KW-0472">Membrane</keyword>
<evidence type="ECO:0000256" key="1">
    <source>
        <dbReference type="SAM" id="Phobius"/>
    </source>
</evidence>
<dbReference type="Proteomes" id="UP000054248">
    <property type="component" value="Unassembled WGS sequence"/>
</dbReference>
<gene>
    <name evidence="2" type="ORF">M407DRAFT_172721</name>
</gene>
<feature type="transmembrane region" description="Helical" evidence="1">
    <location>
        <begin position="24"/>
        <end position="45"/>
    </location>
</feature>
<keyword evidence="1" id="KW-1133">Transmembrane helix</keyword>
<protein>
    <submittedName>
        <fullName evidence="2">Uncharacterized protein</fullName>
    </submittedName>
</protein>
<reference evidence="2 3" key="1">
    <citation type="submission" date="2014-04" db="EMBL/GenBank/DDBJ databases">
        <authorList>
            <consortium name="DOE Joint Genome Institute"/>
            <person name="Kuo A."/>
            <person name="Girlanda M."/>
            <person name="Perotto S."/>
            <person name="Kohler A."/>
            <person name="Nagy L.G."/>
            <person name="Floudas D."/>
            <person name="Copeland A."/>
            <person name="Barry K.W."/>
            <person name="Cichocki N."/>
            <person name="Veneault-Fourrey C."/>
            <person name="LaButti K."/>
            <person name="Lindquist E.A."/>
            <person name="Lipzen A."/>
            <person name="Lundell T."/>
            <person name="Morin E."/>
            <person name="Murat C."/>
            <person name="Sun H."/>
            <person name="Tunlid A."/>
            <person name="Henrissat B."/>
            <person name="Grigoriev I.V."/>
            <person name="Hibbett D.S."/>
            <person name="Martin F."/>
            <person name="Nordberg H.P."/>
            <person name="Cantor M.N."/>
            <person name="Hua S.X."/>
        </authorList>
    </citation>
    <scope>NUCLEOTIDE SEQUENCE [LARGE SCALE GENOMIC DNA]</scope>
    <source>
        <strain evidence="2 3">MUT 4182</strain>
    </source>
</reference>
<name>A0A0C3QDN3_9AGAM</name>
<feature type="transmembrane region" description="Helical" evidence="1">
    <location>
        <begin position="65"/>
        <end position="84"/>
    </location>
</feature>
<keyword evidence="1" id="KW-0812">Transmembrane</keyword>
<dbReference type="HOGENOM" id="CLU_2185898_0_0_1"/>
<organism evidence="2 3">
    <name type="scientific">Tulasnella calospora MUT 4182</name>
    <dbReference type="NCBI Taxonomy" id="1051891"/>
    <lineage>
        <taxon>Eukaryota</taxon>
        <taxon>Fungi</taxon>
        <taxon>Dikarya</taxon>
        <taxon>Basidiomycota</taxon>
        <taxon>Agaricomycotina</taxon>
        <taxon>Agaricomycetes</taxon>
        <taxon>Cantharellales</taxon>
        <taxon>Tulasnellaceae</taxon>
        <taxon>Tulasnella</taxon>
    </lineage>
</organism>
<evidence type="ECO:0000313" key="3">
    <source>
        <dbReference type="Proteomes" id="UP000054248"/>
    </source>
</evidence>